<evidence type="ECO:0000313" key="7">
    <source>
        <dbReference type="EMBL" id="CUG67689.1"/>
    </source>
</evidence>
<organism evidence="7 8">
    <name type="scientific">Bodo saltans</name>
    <name type="common">Flagellated protozoan</name>
    <dbReference type="NCBI Taxonomy" id="75058"/>
    <lineage>
        <taxon>Eukaryota</taxon>
        <taxon>Discoba</taxon>
        <taxon>Euglenozoa</taxon>
        <taxon>Kinetoplastea</taxon>
        <taxon>Metakinetoplastina</taxon>
        <taxon>Eubodonida</taxon>
        <taxon>Bodonidae</taxon>
        <taxon>Bodo</taxon>
    </lineage>
</organism>
<dbReference type="OMA" id="RTVAMNF"/>
<dbReference type="SMART" id="SM00386">
    <property type="entry name" value="HAT"/>
    <property type="match status" value="4"/>
</dbReference>
<gene>
    <name evidence="7" type="ORF">BSAL_82930</name>
</gene>
<comment type="subcellular location">
    <subcellularLocation>
        <location evidence="1">Nucleus</location>
    </subcellularLocation>
</comment>
<proteinExistence type="predicted"/>
<dbReference type="InterPro" id="IPR045209">
    <property type="entry name" value="Rrp5"/>
</dbReference>
<keyword evidence="3" id="KW-0677">Repeat</keyword>
<dbReference type="InterPro" id="IPR055430">
    <property type="entry name" value="HAT_Syf1_CNRKL1_C"/>
</dbReference>
<evidence type="ECO:0000256" key="2">
    <source>
        <dbReference type="ARBA" id="ARBA00022552"/>
    </source>
</evidence>
<dbReference type="PANTHER" id="PTHR23270:SF10">
    <property type="entry name" value="PROTEIN RRP5 HOMOLOG"/>
    <property type="match status" value="1"/>
</dbReference>
<accession>A0A0S4J3E1</accession>
<dbReference type="Gene3D" id="1.25.40.10">
    <property type="entry name" value="Tetratricopeptide repeat domain"/>
    <property type="match status" value="1"/>
</dbReference>
<dbReference type="EMBL" id="CYKH01000929">
    <property type="protein sequence ID" value="CUG67689.1"/>
    <property type="molecule type" value="Genomic_DNA"/>
</dbReference>
<evidence type="ECO:0000256" key="3">
    <source>
        <dbReference type="ARBA" id="ARBA00022737"/>
    </source>
</evidence>
<dbReference type="Pfam" id="PF23231">
    <property type="entry name" value="HAT_Syf1_CNRKL1_C"/>
    <property type="match status" value="1"/>
</dbReference>
<keyword evidence="4" id="KW-0539">Nucleus</keyword>
<dbReference type="VEuPathDB" id="TriTrypDB:BSAL_82930"/>
<dbReference type="AlphaFoldDB" id="A0A0S4J3E1"/>
<feature type="domain" description="Pre-mRNA-splicing factor Syf1/CRNKL1-like C-terminal HAT-repeats" evidence="6">
    <location>
        <begin position="348"/>
        <end position="600"/>
    </location>
</feature>
<dbReference type="GO" id="GO:0003723">
    <property type="term" value="F:RNA binding"/>
    <property type="evidence" value="ECO:0007669"/>
    <property type="project" value="TreeGrafter"/>
</dbReference>
<name>A0A0S4J3E1_BODSA</name>
<evidence type="ECO:0000256" key="4">
    <source>
        <dbReference type="ARBA" id="ARBA00023242"/>
    </source>
</evidence>
<evidence type="ECO:0000313" key="8">
    <source>
        <dbReference type="Proteomes" id="UP000051952"/>
    </source>
</evidence>
<evidence type="ECO:0000259" key="6">
    <source>
        <dbReference type="Pfam" id="PF23231"/>
    </source>
</evidence>
<dbReference type="Proteomes" id="UP000051952">
    <property type="component" value="Unassembled WGS sequence"/>
</dbReference>
<feature type="compositionally biased region" description="Basic and acidic residues" evidence="5">
    <location>
        <begin position="294"/>
        <end position="313"/>
    </location>
</feature>
<reference evidence="8" key="1">
    <citation type="submission" date="2015-09" db="EMBL/GenBank/DDBJ databases">
        <authorList>
            <consortium name="Pathogen Informatics"/>
        </authorList>
    </citation>
    <scope>NUCLEOTIDE SEQUENCE [LARGE SCALE GENOMIC DNA]</scope>
    <source>
        <strain evidence="8">Lake Konstanz</strain>
    </source>
</reference>
<dbReference type="PANTHER" id="PTHR23270">
    <property type="entry name" value="PROGRAMMED CELL DEATH PROTEIN 11 PRE-RRNA PROCESSING PROTEIN RRP5"/>
    <property type="match status" value="1"/>
</dbReference>
<protein>
    <submittedName>
        <fullName evidence="7">rRNA biogenesis protein, putative</fullName>
    </submittedName>
</protein>
<keyword evidence="8" id="KW-1185">Reference proteome</keyword>
<dbReference type="GO" id="GO:0032040">
    <property type="term" value="C:small-subunit processome"/>
    <property type="evidence" value="ECO:0007669"/>
    <property type="project" value="TreeGrafter"/>
</dbReference>
<evidence type="ECO:0000256" key="5">
    <source>
        <dbReference type="SAM" id="MobiDB-lite"/>
    </source>
</evidence>
<dbReference type="SUPFAM" id="SSF48452">
    <property type="entry name" value="TPR-like"/>
    <property type="match status" value="2"/>
</dbReference>
<keyword evidence="2" id="KW-0698">rRNA processing</keyword>
<evidence type="ECO:0000256" key="1">
    <source>
        <dbReference type="ARBA" id="ARBA00004123"/>
    </source>
</evidence>
<feature type="region of interest" description="Disordered" evidence="5">
    <location>
        <begin position="281"/>
        <end position="313"/>
    </location>
</feature>
<dbReference type="OrthoDB" id="412781at2759"/>
<dbReference type="InterPro" id="IPR003107">
    <property type="entry name" value="HAT"/>
</dbReference>
<sequence>MNQHEFKVHHATPDSVLVQLPDGGFGRLNAASLGGDALAERLLKHLSVRQTLVASPRRARDEQGYLILSCSLQECWSGVLAYPETVRLAMQELYRKNLIVPLGAVQHARVIRSTPKGTIYSIGNGITAVAPHEKIAAGVQANDVRIISYDTESGAVTVASDEGLVSHAPQDAADVAKACDGIAVGYQVTGTILAVSSSTSAVLDVTLPSGARVLVYYNISAAAAKARKPLAVGASLQAVLEYVPSSKELATLLPVLIASDRTPFDAIPAIRSVQPSTRTSGLFPWRDNSGYDAEEGRKNRRDADNDDRPLRKRRMEEAIDAYERQREEDQVPKSPEEFQKLLLGSPNSSFLWTHYMAFHLGLQQVEEARIVAEKALKTIGVRNTKELLNVWVAYLNIENAHGTAESLAAIFRRALQHSDDELVVHEKLADIFKASKKFQQLHALCRAMSSKFRNIPRVWERLGLALIEADKRDQLKRVIKDMGEALKKQEQCVIVEHLAIFEYRNGNVANGRALFEGLVSKLPKQSDLWSAFLDQEVGLITRKVNEGSITFVRDLFERVTSVSLSAKVMQQLLTRYLGFEQTHGNPQGVEKVKAKARAYVEGKIASSASTPMV</sequence>
<dbReference type="InterPro" id="IPR011990">
    <property type="entry name" value="TPR-like_helical_dom_sf"/>
</dbReference>
<dbReference type="GO" id="GO:0006364">
    <property type="term" value="P:rRNA processing"/>
    <property type="evidence" value="ECO:0007669"/>
    <property type="project" value="UniProtKB-KW"/>
</dbReference>